<keyword evidence="5 6" id="KW-0472">Membrane</keyword>
<reference evidence="8" key="1">
    <citation type="submission" date="2023-08" db="EMBL/GenBank/DDBJ databases">
        <authorList>
            <person name="Messyasz A."/>
            <person name="Mannisto M.K."/>
            <person name="Kerkhof L.J."/>
            <person name="Haggblom M."/>
        </authorList>
    </citation>
    <scope>NUCLEOTIDE SEQUENCE</scope>
    <source>
        <strain evidence="8">X5P6</strain>
    </source>
</reference>
<feature type="domain" description="Rhodanese" evidence="7">
    <location>
        <begin position="236"/>
        <end position="307"/>
    </location>
</feature>
<evidence type="ECO:0000256" key="5">
    <source>
        <dbReference type="ARBA" id="ARBA00023136"/>
    </source>
</evidence>
<accession>A0AAU7ZSL0</accession>
<dbReference type="KEGG" id="tpsc:RBB77_03650"/>
<evidence type="ECO:0000256" key="1">
    <source>
        <dbReference type="ARBA" id="ARBA00004651"/>
    </source>
</evidence>
<dbReference type="Pfam" id="PF09335">
    <property type="entry name" value="VTT_dom"/>
    <property type="match status" value="1"/>
</dbReference>
<keyword evidence="2" id="KW-1003">Cell membrane</keyword>
<sequence>MNYYLTHITYPILFVAVFARQLSLPVPALLFLLSGGALAGAGKLNFIGVLLVAVLGCLLADQVWFEAGRLRGKRVLRLLCALTRDPSFCIRRGKEVFAKKGLRLLLIAKFVPGLDGICPPLAGMLGASRGAFLLHDAVGASLWAGAYIGCGFLFAQQLNKVAQSISAVATAVVLIFGVPLLIFFVLKLAQLVLMIRLLRPLKIRPELLKSRLDSGEKFGVIDLLRFEEDPEGVAAIPGAVRLDPLEIRRKKRIVVPEDVNLVLYCRSGNSFVSARVAMAMRKHGIRNVQILEGGLEAWKRLGFPLTEQFADIEAEVARLGMEVSPPWKSIPALKP</sequence>
<dbReference type="PANTHER" id="PTHR42709">
    <property type="entry name" value="ALKALINE PHOSPHATASE LIKE PROTEIN"/>
    <property type="match status" value="1"/>
</dbReference>
<dbReference type="AlphaFoldDB" id="A0AAU7ZSL0"/>
<evidence type="ECO:0000256" key="2">
    <source>
        <dbReference type="ARBA" id="ARBA00022475"/>
    </source>
</evidence>
<feature type="transmembrane region" description="Helical" evidence="6">
    <location>
        <begin position="12"/>
        <end position="34"/>
    </location>
</feature>
<dbReference type="EMBL" id="CP132942">
    <property type="protein sequence ID" value="XCB33999.1"/>
    <property type="molecule type" value="Genomic_DNA"/>
</dbReference>
<evidence type="ECO:0000256" key="3">
    <source>
        <dbReference type="ARBA" id="ARBA00022692"/>
    </source>
</evidence>
<keyword evidence="3 6" id="KW-0812">Transmembrane</keyword>
<feature type="transmembrane region" description="Helical" evidence="6">
    <location>
        <begin position="132"/>
        <end position="155"/>
    </location>
</feature>
<dbReference type="InterPro" id="IPR036873">
    <property type="entry name" value="Rhodanese-like_dom_sf"/>
</dbReference>
<reference evidence="8" key="2">
    <citation type="journal article" date="2024" name="Environ. Microbiol.">
        <title>Genome analysis and description of Tunturibacter gen. nov. expands the diversity of Terriglobia in tundra soils.</title>
        <authorList>
            <person name="Messyasz A."/>
            <person name="Mannisto M.K."/>
            <person name="Kerkhof L.J."/>
            <person name="Haggblom M.M."/>
        </authorList>
    </citation>
    <scope>NUCLEOTIDE SEQUENCE</scope>
    <source>
        <strain evidence="8">X5P6</strain>
    </source>
</reference>
<dbReference type="CDD" id="cd00158">
    <property type="entry name" value="RHOD"/>
    <property type="match status" value="1"/>
</dbReference>
<dbReference type="GO" id="GO:0005886">
    <property type="term" value="C:plasma membrane"/>
    <property type="evidence" value="ECO:0007669"/>
    <property type="project" value="UniProtKB-SubCell"/>
</dbReference>
<dbReference type="PANTHER" id="PTHR42709:SF6">
    <property type="entry name" value="UNDECAPRENYL PHOSPHATE TRANSPORTER A"/>
    <property type="match status" value="1"/>
</dbReference>
<dbReference type="SUPFAM" id="SSF52821">
    <property type="entry name" value="Rhodanese/Cell cycle control phosphatase"/>
    <property type="match status" value="1"/>
</dbReference>
<dbReference type="SMART" id="SM00450">
    <property type="entry name" value="RHOD"/>
    <property type="match status" value="1"/>
</dbReference>
<evidence type="ECO:0000259" key="7">
    <source>
        <dbReference type="PROSITE" id="PS50206"/>
    </source>
</evidence>
<evidence type="ECO:0000256" key="4">
    <source>
        <dbReference type="ARBA" id="ARBA00022989"/>
    </source>
</evidence>
<feature type="transmembrane region" description="Helical" evidence="6">
    <location>
        <begin position="167"/>
        <end position="195"/>
    </location>
</feature>
<dbReference type="Gene3D" id="3.40.250.10">
    <property type="entry name" value="Rhodanese-like domain"/>
    <property type="match status" value="1"/>
</dbReference>
<dbReference type="PROSITE" id="PS50206">
    <property type="entry name" value="RHODANESE_3"/>
    <property type="match status" value="1"/>
</dbReference>
<organism evidence="8">
    <name type="scientific">Tunturiibacter psychrotolerans</name>
    <dbReference type="NCBI Taxonomy" id="3069686"/>
    <lineage>
        <taxon>Bacteria</taxon>
        <taxon>Pseudomonadati</taxon>
        <taxon>Acidobacteriota</taxon>
        <taxon>Terriglobia</taxon>
        <taxon>Terriglobales</taxon>
        <taxon>Acidobacteriaceae</taxon>
        <taxon>Tunturiibacter</taxon>
    </lineage>
</organism>
<name>A0AAU7ZSL0_9BACT</name>
<protein>
    <submittedName>
        <fullName evidence="8">VTT domain-containing protein</fullName>
    </submittedName>
</protein>
<evidence type="ECO:0000313" key="8">
    <source>
        <dbReference type="EMBL" id="XCB33999.1"/>
    </source>
</evidence>
<dbReference type="InterPro" id="IPR032816">
    <property type="entry name" value="VTT_dom"/>
</dbReference>
<dbReference type="InterPro" id="IPR051311">
    <property type="entry name" value="DedA_domain"/>
</dbReference>
<proteinExistence type="predicted"/>
<comment type="subcellular location">
    <subcellularLocation>
        <location evidence="1">Cell membrane</location>
        <topology evidence="1">Multi-pass membrane protein</topology>
    </subcellularLocation>
</comment>
<dbReference type="Pfam" id="PF00581">
    <property type="entry name" value="Rhodanese"/>
    <property type="match status" value="1"/>
</dbReference>
<dbReference type="RefSeq" id="WP_353064842.1">
    <property type="nucleotide sequence ID" value="NZ_CP132942.1"/>
</dbReference>
<keyword evidence="4 6" id="KW-1133">Transmembrane helix</keyword>
<feature type="transmembrane region" description="Helical" evidence="6">
    <location>
        <begin position="46"/>
        <end position="65"/>
    </location>
</feature>
<gene>
    <name evidence="8" type="ORF">RBB77_03650</name>
</gene>
<dbReference type="InterPro" id="IPR001763">
    <property type="entry name" value="Rhodanese-like_dom"/>
</dbReference>
<evidence type="ECO:0000256" key="6">
    <source>
        <dbReference type="SAM" id="Phobius"/>
    </source>
</evidence>